<dbReference type="GO" id="GO:0016020">
    <property type="term" value="C:membrane"/>
    <property type="evidence" value="ECO:0007669"/>
    <property type="project" value="InterPro"/>
</dbReference>
<accession>A0A919WAG1</accession>
<protein>
    <recommendedName>
        <fullName evidence="2">histidine kinase</fullName>
        <ecNumber evidence="2">2.7.13.3</ecNumber>
    </recommendedName>
</protein>
<keyword evidence="4" id="KW-0808">Transferase</keyword>
<dbReference type="GO" id="GO:0046983">
    <property type="term" value="F:protein dimerization activity"/>
    <property type="evidence" value="ECO:0007669"/>
    <property type="project" value="InterPro"/>
</dbReference>
<keyword evidence="8" id="KW-0902">Two-component regulatory system</keyword>
<name>A0A919WAG1_9ACTN</name>
<dbReference type="AlphaFoldDB" id="A0A919WAG1"/>
<dbReference type="Gene3D" id="3.30.565.10">
    <property type="entry name" value="Histidine kinase-like ATPase, C-terminal domain"/>
    <property type="match status" value="1"/>
</dbReference>
<dbReference type="PANTHER" id="PTHR24421">
    <property type="entry name" value="NITRATE/NITRITE SENSOR PROTEIN NARX-RELATED"/>
    <property type="match status" value="1"/>
</dbReference>
<dbReference type="SUPFAM" id="SSF55874">
    <property type="entry name" value="ATPase domain of HSP90 chaperone/DNA topoisomerase II/histidine kinase"/>
    <property type="match status" value="1"/>
</dbReference>
<feature type="transmembrane region" description="Helical" evidence="9">
    <location>
        <begin position="78"/>
        <end position="102"/>
    </location>
</feature>
<comment type="caution">
    <text evidence="11">The sequence shown here is derived from an EMBL/GenBank/DDBJ whole genome shotgun (WGS) entry which is preliminary data.</text>
</comment>
<keyword evidence="5" id="KW-0547">Nucleotide-binding</keyword>
<dbReference type="Pfam" id="PF07730">
    <property type="entry name" value="HisKA_3"/>
    <property type="match status" value="1"/>
</dbReference>
<keyword evidence="9" id="KW-0812">Transmembrane</keyword>
<evidence type="ECO:0000313" key="12">
    <source>
        <dbReference type="Proteomes" id="UP000677082"/>
    </source>
</evidence>
<evidence type="ECO:0000256" key="7">
    <source>
        <dbReference type="ARBA" id="ARBA00022840"/>
    </source>
</evidence>
<proteinExistence type="predicted"/>
<evidence type="ECO:0000256" key="9">
    <source>
        <dbReference type="SAM" id="Phobius"/>
    </source>
</evidence>
<sequence length="370" mass="38882">MRRAARVRDRGGMHLRAAAVPAALVTVGLVTLPLIDRYSAVDRPVDGLAATLVVTVAAMPALRRRWPAPALLAAASGASAYLIIGYPYGPILLPVAICVYAVARGRNPRRAAVWAVPALILLLGHVLVGGAGPGVAGLIPGTAWVIVPFTLGAARRLVVEAQQRERAEAERRIVDAERLRLAQEVHDVVGHGLAAIQMQADIALHLRATRPAMAHEALAAISAASAEALDELRVTLAAITPGDRAPAAGLARVGDLCERVRTAGVAVDLAVEGEPHPLPAAADLAAYRVVQEALTNVVKHSPHPRARVAIHHRPRGVDLRITNQTWDTAHADGFGITGMRRRVEHLGGCFAAGPAPGVFTVTATIPRELP</sequence>
<dbReference type="PANTHER" id="PTHR24421:SF10">
    <property type="entry name" value="NITRATE_NITRITE SENSOR PROTEIN NARQ"/>
    <property type="match status" value="1"/>
</dbReference>
<keyword evidence="9" id="KW-0472">Membrane</keyword>
<evidence type="ECO:0000313" key="11">
    <source>
        <dbReference type="EMBL" id="GIM96606.1"/>
    </source>
</evidence>
<evidence type="ECO:0000256" key="1">
    <source>
        <dbReference type="ARBA" id="ARBA00000085"/>
    </source>
</evidence>
<organism evidence="11 12">
    <name type="scientific">Paractinoplanes toevensis</name>
    <dbReference type="NCBI Taxonomy" id="571911"/>
    <lineage>
        <taxon>Bacteria</taxon>
        <taxon>Bacillati</taxon>
        <taxon>Actinomycetota</taxon>
        <taxon>Actinomycetes</taxon>
        <taxon>Micromonosporales</taxon>
        <taxon>Micromonosporaceae</taxon>
        <taxon>Paractinoplanes</taxon>
    </lineage>
</organism>
<keyword evidence="6 11" id="KW-0418">Kinase</keyword>
<dbReference type="Proteomes" id="UP000677082">
    <property type="component" value="Unassembled WGS sequence"/>
</dbReference>
<feature type="transmembrane region" description="Helical" evidence="9">
    <location>
        <begin position="134"/>
        <end position="154"/>
    </location>
</feature>
<dbReference type="EMBL" id="BOQN01000122">
    <property type="protein sequence ID" value="GIM96606.1"/>
    <property type="molecule type" value="Genomic_DNA"/>
</dbReference>
<reference evidence="11 12" key="1">
    <citation type="submission" date="2021-03" db="EMBL/GenBank/DDBJ databases">
        <title>Whole genome shotgun sequence of Actinoplanes toevensis NBRC 105298.</title>
        <authorList>
            <person name="Komaki H."/>
            <person name="Tamura T."/>
        </authorList>
    </citation>
    <scope>NUCLEOTIDE SEQUENCE [LARGE SCALE GENOMIC DNA]</scope>
    <source>
        <strain evidence="11 12">NBRC 105298</strain>
    </source>
</reference>
<dbReference type="Gene3D" id="1.20.5.1930">
    <property type="match status" value="1"/>
</dbReference>
<evidence type="ECO:0000256" key="4">
    <source>
        <dbReference type="ARBA" id="ARBA00022679"/>
    </source>
</evidence>
<comment type="catalytic activity">
    <reaction evidence="1">
        <text>ATP + protein L-histidine = ADP + protein N-phospho-L-histidine.</text>
        <dbReference type="EC" id="2.7.13.3"/>
    </reaction>
</comment>
<evidence type="ECO:0000256" key="2">
    <source>
        <dbReference type="ARBA" id="ARBA00012438"/>
    </source>
</evidence>
<keyword evidence="7" id="KW-0067">ATP-binding</keyword>
<dbReference type="EC" id="2.7.13.3" evidence="2"/>
<evidence type="ECO:0000256" key="6">
    <source>
        <dbReference type="ARBA" id="ARBA00022777"/>
    </source>
</evidence>
<evidence type="ECO:0000256" key="5">
    <source>
        <dbReference type="ARBA" id="ARBA00022741"/>
    </source>
</evidence>
<dbReference type="GO" id="GO:0000155">
    <property type="term" value="F:phosphorelay sensor kinase activity"/>
    <property type="evidence" value="ECO:0007669"/>
    <property type="project" value="InterPro"/>
</dbReference>
<keyword evidence="12" id="KW-1185">Reference proteome</keyword>
<dbReference type="InterPro" id="IPR050482">
    <property type="entry name" value="Sensor_HK_TwoCompSys"/>
</dbReference>
<feature type="transmembrane region" description="Helical" evidence="9">
    <location>
        <begin position="15"/>
        <end position="35"/>
    </location>
</feature>
<feature type="domain" description="Signal transduction histidine kinase subgroup 3 dimerisation and phosphoacceptor" evidence="10">
    <location>
        <begin position="177"/>
        <end position="242"/>
    </location>
</feature>
<dbReference type="CDD" id="cd16917">
    <property type="entry name" value="HATPase_UhpB-NarQ-NarX-like"/>
    <property type="match status" value="1"/>
</dbReference>
<evidence type="ECO:0000256" key="8">
    <source>
        <dbReference type="ARBA" id="ARBA00023012"/>
    </source>
</evidence>
<gene>
    <name evidence="11" type="ORF">Ato02nite_083990</name>
</gene>
<evidence type="ECO:0000259" key="10">
    <source>
        <dbReference type="Pfam" id="PF07730"/>
    </source>
</evidence>
<keyword evidence="9" id="KW-1133">Transmembrane helix</keyword>
<keyword evidence="3" id="KW-0597">Phosphoprotein</keyword>
<evidence type="ECO:0000256" key="3">
    <source>
        <dbReference type="ARBA" id="ARBA00022553"/>
    </source>
</evidence>
<dbReference type="InterPro" id="IPR036890">
    <property type="entry name" value="HATPase_C_sf"/>
</dbReference>
<feature type="transmembrane region" description="Helical" evidence="9">
    <location>
        <begin position="111"/>
        <end position="128"/>
    </location>
</feature>
<dbReference type="GO" id="GO:0005524">
    <property type="term" value="F:ATP binding"/>
    <property type="evidence" value="ECO:0007669"/>
    <property type="project" value="UniProtKB-KW"/>
</dbReference>
<dbReference type="InterPro" id="IPR011712">
    <property type="entry name" value="Sig_transdc_His_kin_sub3_dim/P"/>
</dbReference>